<accession>A0A1H5MKX0</accession>
<dbReference type="EMBL" id="FNTL01000005">
    <property type="protein sequence ID" value="SEE89986.1"/>
    <property type="molecule type" value="Genomic_DNA"/>
</dbReference>
<feature type="region of interest" description="Disordered" evidence="1">
    <location>
        <begin position="1"/>
        <end position="36"/>
    </location>
</feature>
<protein>
    <submittedName>
        <fullName evidence="2">Uncharacterized protein</fullName>
    </submittedName>
</protein>
<dbReference type="AlphaFoldDB" id="A0A1H5MKX0"/>
<name>A0A1H5MKX0_RHOJO</name>
<evidence type="ECO:0000313" key="3">
    <source>
        <dbReference type="Proteomes" id="UP000183407"/>
    </source>
</evidence>
<organism evidence="2 3">
    <name type="scientific">Rhodococcus jostii</name>
    <dbReference type="NCBI Taxonomy" id="132919"/>
    <lineage>
        <taxon>Bacteria</taxon>
        <taxon>Bacillati</taxon>
        <taxon>Actinomycetota</taxon>
        <taxon>Actinomycetes</taxon>
        <taxon>Mycobacteriales</taxon>
        <taxon>Nocardiaceae</taxon>
        <taxon>Rhodococcus</taxon>
    </lineage>
</organism>
<evidence type="ECO:0000313" key="2">
    <source>
        <dbReference type="EMBL" id="SEE89986.1"/>
    </source>
</evidence>
<reference evidence="3" key="1">
    <citation type="submission" date="2016-10" db="EMBL/GenBank/DDBJ databases">
        <authorList>
            <person name="Varghese N."/>
        </authorList>
    </citation>
    <scope>NUCLEOTIDE SEQUENCE [LARGE SCALE GENOMIC DNA]</scope>
    <source>
        <strain evidence="3">DSM 44719</strain>
    </source>
</reference>
<feature type="compositionally biased region" description="Polar residues" evidence="1">
    <location>
        <begin position="1"/>
        <end position="28"/>
    </location>
</feature>
<gene>
    <name evidence="2" type="ORF">SAMN04490220_9091</name>
</gene>
<sequence length="70" mass="7920">MHPSTTTRRLPAQKTESTYMDTFSTPTSARHRSFAPTRGSMSTLEIKNRIEAMFREDDERERVAATAGAE</sequence>
<dbReference type="Proteomes" id="UP000183407">
    <property type="component" value="Unassembled WGS sequence"/>
</dbReference>
<proteinExistence type="predicted"/>
<evidence type="ECO:0000256" key="1">
    <source>
        <dbReference type="SAM" id="MobiDB-lite"/>
    </source>
</evidence>